<protein>
    <submittedName>
        <fullName evidence="1">Uncharacterized protein</fullName>
    </submittedName>
</protein>
<dbReference type="EMBL" id="GBXM01081154">
    <property type="protein sequence ID" value="JAH27423.1"/>
    <property type="molecule type" value="Transcribed_RNA"/>
</dbReference>
<dbReference type="AlphaFoldDB" id="A0A0E9RGF2"/>
<name>A0A0E9RGF2_ANGAN</name>
<reference evidence="1" key="2">
    <citation type="journal article" date="2015" name="Fish Shellfish Immunol.">
        <title>Early steps in the European eel (Anguilla anguilla)-Vibrio vulnificus interaction in the gills: Role of the RtxA13 toxin.</title>
        <authorList>
            <person name="Callol A."/>
            <person name="Pajuelo D."/>
            <person name="Ebbesson L."/>
            <person name="Teles M."/>
            <person name="MacKenzie S."/>
            <person name="Amaro C."/>
        </authorList>
    </citation>
    <scope>NUCLEOTIDE SEQUENCE</scope>
</reference>
<evidence type="ECO:0000313" key="1">
    <source>
        <dbReference type="EMBL" id="JAH27423.1"/>
    </source>
</evidence>
<organism evidence="1">
    <name type="scientific">Anguilla anguilla</name>
    <name type="common">European freshwater eel</name>
    <name type="synonym">Muraena anguilla</name>
    <dbReference type="NCBI Taxonomy" id="7936"/>
    <lineage>
        <taxon>Eukaryota</taxon>
        <taxon>Metazoa</taxon>
        <taxon>Chordata</taxon>
        <taxon>Craniata</taxon>
        <taxon>Vertebrata</taxon>
        <taxon>Euteleostomi</taxon>
        <taxon>Actinopterygii</taxon>
        <taxon>Neopterygii</taxon>
        <taxon>Teleostei</taxon>
        <taxon>Anguilliformes</taxon>
        <taxon>Anguillidae</taxon>
        <taxon>Anguilla</taxon>
    </lineage>
</organism>
<proteinExistence type="predicted"/>
<sequence length="37" mass="4121">MQTALPLRSYTVTVLTDVSMAYASICLKKCITRLQSN</sequence>
<accession>A0A0E9RGF2</accession>
<reference evidence="1" key="1">
    <citation type="submission" date="2014-11" db="EMBL/GenBank/DDBJ databases">
        <authorList>
            <person name="Amaro Gonzalez C."/>
        </authorList>
    </citation>
    <scope>NUCLEOTIDE SEQUENCE</scope>
</reference>